<sequence length="149" mass="15539">MGRHSLPDPEDSADEPPDEYAAEQQDWADQIADQPGGGRHSEVGYPGSAEPSAVEPPSGRGYADRAYWSEGDLSDGAHYAGAGDHAADYSADGADEYPDFGSGPAGEEPPSPNRRRLHHRHSAPLAIEVWATGRAATAAQTDGAESASA</sequence>
<reference evidence="2 3" key="1">
    <citation type="submission" date="2017-02" db="EMBL/GenBank/DDBJ databases">
        <title>Complete genome sequences of Mycobacterium kansasii strains isolated from rhesus macaques.</title>
        <authorList>
            <person name="Panda A."/>
            <person name="Nagaraj S."/>
            <person name="Zhao X."/>
            <person name="Tettelin H."/>
            <person name="Detolla L.J."/>
        </authorList>
    </citation>
    <scope>NUCLEOTIDE SEQUENCE [LARGE SCALE GENOMIC DNA]</scope>
    <source>
        <strain evidence="2 3">11-3813</strain>
    </source>
</reference>
<feature type="compositionally biased region" description="Basic residues" evidence="1">
    <location>
        <begin position="113"/>
        <end position="122"/>
    </location>
</feature>
<dbReference type="Proteomes" id="UP000189229">
    <property type="component" value="Unassembled WGS sequence"/>
</dbReference>
<evidence type="ECO:0000313" key="2">
    <source>
        <dbReference type="EMBL" id="OOK73792.1"/>
    </source>
</evidence>
<feature type="compositionally biased region" description="Acidic residues" evidence="1">
    <location>
        <begin position="8"/>
        <end position="21"/>
    </location>
</feature>
<organism evidence="2 3">
    <name type="scientific">Mycobacterium kansasii</name>
    <dbReference type="NCBI Taxonomy" id="1768"/>
    <lineage>
        <taxon>Bacteria</taxon>
        <taxon>Bacillati</taxon>
        <taxon>Actinomycetota</taxon>
        <taxon>Actinomycetes</taxon>
        <taxon>Mycobacteriales</taxon>
        <taxon>Mycobacteriaceae</taxon>
        <taxon>Mycobacterium</taxon>
    </lineage>
</organism>
<proteinExistence type="predicted"/>
<accession>A0A1V3X3X2</accession>
<name>A0A1V3X3X2_MYCKA</name>
<protein>
    <submittedName>
        <fullName evidence="2">Conserved membrane domain protein</fullName>
    </submittedName>
</protein>
<dbReference type="AlphaFoldDB" id="A0A1V3X3X2"/>
<dbReference type="EMBL" id="MVBM01000004">
    <property type="protein sequence ID" value="OOK73792.1"/>
    <property type="molecule type" value="Genomic_DNA"/>
</dbReference>
<comment type="caution">
    <text evidence="2">The sequence shown here is derived from an EMBL/GenBank/DDBJ whole genome shotgun (WGS) entry which is preliminary data.</text>
</comment>
<gene>
    <name evidence="2" type="ORF">BZL30_4992</name>
</gene>
<evidence type="ECO:0000313" key="3">
    <source>
        <dbReference type="Proteomes" id="UP000189229"/>
    </source>
</evidence>
<feature type="region of interest" description="Disordered" evidence="1">
    <location>
        <begin position="1"/>
        <end position="122"/>
    </location>
</feature>
<evidence type="ECO:0000256" key="1">
    <source>
        <dbReference type="SAM" id="MobiDB-lite"/>
    </source>
</evidence>
<feature type="compositionally biased region" description="Low complexity" evidence="1">
    <location>
        <begin position="74"/>
        <end position="92"/>
    </location>
</feature>